<keyword evidence="5 13" id="KW-0808">Transferase</keyword>
<feature type="binding site" evidence="13">
    <location>
        <position position="30"/>
    </location>
    <ligand>
        <name>3-phosphoshikimate</name>
        <dbReference type="ChEBI" id="CHEBI:145989"/>
    </ligand>
</feature>
<reference evidence="17 18" key="1">
    <citation type="submission" date="2023-07" db="EMBL/GenBank/DDBJ databases">
        <title>Sorghum-associated microbial communities from plants grown in Nebraska, USA.</title>
        <authorList>
            <person name="Schachtman D."/>
        </authorList>
    </citation>
    <scope>NUCLEOTIDE SEQUENCE [LARGE SCALE GENOMIC DNA]</scope>
    <source>
        <strain evidence="17 18">BE310</strain>
    </source>
</reference>
<feature type="binding site" evidence="13">
    <location>
        <position position="325"/>
    </location>
    <ligand>
        <name>3-phosphoshikimate</name>
        <dbReference type="ChEBI" id="CHEBI:145989"/>
    </ligand>
</feature>
<comment type="similarity">
    <text evidence="3 13">Belongs to the EPSP synthase family.</text>
</comment>
<dbReference type="Gene3D" id="3.65.10.10">
    <property type="entry name" value="Enolpyruvate transferase domain"/>
    <property type="match status" value="2"/>
</dbReference>
<dbReference type="Proteomes" id="UP001180536">
    <property type="component" value="Unassembled WGS sequence"/>
</dbReference>
<dbReference type="PROSITE" id="PS00104">
    <property type="entry name" value="EPSP_SYNTHASE_1"/>
    <property type="match status" value="1"/>
</dbReference>
<feature type="binding site" evidence="13">
    <location>
        <position position="96"/>
    </location>
    <ligand>
        <name>phosphoenolpyruvate</name>
        <dbReference type="ChEBI" id="CHEBI:58702"/>
    </ligand>
</feature>
<evidence type="ECO:0000256" key="13">
    <source>
        <dbReference type="HAMAP-Rule" id="MF_00210"/>
    </source>
</evidence>
<dbReference type="Gene3D" id="3.40.50.300">
    <property type="entry name" value="P-loop containing nucleotide triphosphate hydrolases"/>
    <property type="match status" value="1"/>
</dbReference>
<dbReference type="NCBIfam" id="TIGR00017">
    <property type="entry name" value="cmk"/>
    <property type="match status" value="1"/>
</dbReference>
<evidence type="ECO:0000259" key="15">
    <source>
        <dbReference type="Pfam" id="PF00275"/>
    </source>
</evidence>
<keyword evidence="9 13" id="KW-0057">Aromatic amino acid biosynthesis</keyword>
<evidence type="ECO:0000256" key="10">
    <source>
        <dbReference type="ARBA" id="ARBA00044633"/>
    </source>
</evidence>
<evidence type="ECO:0000256" key="7">
    <source>
        <dbReference type="ARBA" id="ARBA00022777"/>
    </source>
</evidence>
<dbReference type="Pfam" id="PF00275">
    <property type="entry name" value="EPSP_synthase"/>
    <property type="match status" value="1"/>
</dbReference>
<evidence type="ECO:0000313" key="18">
    <source>
        <dbReference type="Proteomes" id="UP001180536"/>
    </source>
</evidence>
<comment type="catalytic activity">
    <reaction evidence="12 14">
        <text>CMP + ATP = CDP + ADP</text>
        <dbReference type="Rhea" id="RHEA:11600"/>
        <dbReference type="ChEBI" id="CHEBI:30616"/>
        <dbReference type="ChEBI" id="CHEBI:58069"/>
        <dbReference type="ChEBI" id="CHEBI:60377"/>
        <dbReference type="ChEBI" id="CHEBI:456216"/>
        <dbReference type="EC" id="2.7.4.25"/>
    </reaction>
</comment>
<dbReference type="EC" id="2.5.1.19" evidence="13"/>
<dbReference type="InterPro" id="IPR027417">
    <property type="entry name" value="P-loop_NTPase"/>
</dbReference>
<feature type="domain" description="Enolpyruvate transferase" evidence="15">
    <location>
        <begin position="16"/>
        <end position="438"/>
    </location>
</feature>
<dbReference type="InterPro" id="IPR013792">
    <property type="entry name" value="RNA3'P_cycl/enolpyr_Trfase_a/b"/>
</dbReference>
<comment type="caution">
    <text evidence="13">Lacks conserved residue(s) required for the propagation of feature annotation.</text>
</comment>
<proteinExistence type="inferred from homology"/>
<feature type="binding site" evidence="13">
    <location>
        <position position="176"/>
    </location>
    <ligand>
        <name>3-phosphoshikimate</name>
        <dbReference type="ChEBI" id="CHEBI:145989"/>
    </ligand>
</feature>
<feature type="binding site" evidence="13">
    <location>
        <position position="25"/>
    </location>
    <ligand>
        <name>3-phosphoshikimate</name>
        <dbReference type="ChEBI" id="CHEBI:145989"/>
    </ligand>
</feature>
<evidence type="ECO:0000313" key="17">
    <source>
        <dbReference type="EMBL" id="MDR7296585.1"/>
    </source>
</evidence>
<feature type="binding site" evidence="13">
    <location>
        <position position="352"/>
    </location>
    <ligand>
        <name>3-phosphoshikimate</name>
        <dbReference type="ChEBI" id="CHEBI:145989"/>
    </ligand>
</feature>
<dbReference type="EC" id="2.7.4.25" evidence="14"/>
<feature type="binding site" evidence="13">
    <location>
        <position position="205"/>
    </location>
    <ligand>
        <name>3-phosphoshikimate</name>
        <dbReference type="ChEBI" id="CHEBI:145989"/>
    </ligand>
</feature>
<dbReference type="Pfam" id="PF02224">
    <property type="entry name" value="Cytidylate_kin"/>
    <property type="match status" value="1"/>
</dbReference>
<dbReference type="NCBIfam" id="NF008816">
    <property type="entry name" value="PRK11860.1"/>
    <property type="match status" value="1"/>
</dbReference>
<feature type="binding site" evidence="13">
    <location>
        <position position="26"/>
    </location>
    <ligand>
        <name>3-phosphoshikimate</name>
        <dbReference type="ChEBI" id="CHEBI:145989"/>
    </ligand>
</feature>
<comment type="subunit">
    <text evidence="13">Monomer.</text>
</comment>
<feature type="binding site" evidence="13">
    <location>
        <position position="429"/>
    </location>
    <ligand>
        <name>phosphoenolpyruvate</name>
        <dbReference type="ChEBI" id="CHEBI:58702"/>
    </ligand>
</feature>
<feature type="binding site" evidence="14">
    <location>
        <begin position="456"/>
        <end position="464"/>
    </location>
    <ligand>
        <name>ATP</name>
        <dbReference type="ChEBI" id="CHEBI:30616"/>
    </ligand>
</feature>
<comment type="catalytic activity">
    <reaction evidence="10">
        <text>3-phosphoshikimate + phosphoenolpyruvate = 5-O-(1-carboxyvinyl)-3-phosphoshikimate + phosphate</text>
        <dbReference type="Rhea" id="RHEA:21256"/>
        <dbReference type="ChEBI" id="CHEBI:43474"/>
        <dbReference type="ChEBI" id="CHEBI:57701"/>
        <dbReference type="ChEBI" id="CHEBI:58702"/>
        <dbReference type="ChEBI" id="CHEBI:145989"/>
        <dbReference type="EC" id="2.5.1.19"/>
    </reaction>
    <physiologicalReaction direction="left-to-right" evidence="10">
        <dbReference type="Rhea" id="RHEA:21257"/>
    </physiologicalReaction>
</comment>
<comment type="pathway">
    <text evidence="1 13">Metabolic intermediate biosynthesis; chorismate biosynthesis; chorismate from D-erythrose 4-phosphate and phosphoenolpyruvate: step 6/7.</text>
</comment>
<dbReference type="InterPro" id="IPR036968">
    <property type="entry name" value="Enolpyruvate_Tfrase_sf"/>
</dbReference>
<keyword evidence="13" id="KW-0963">Cytoplasm</keyword>
<name>A0ABU1Z7I2_9BURK</name>
<keyword evidence="8 14" id="KW-0067">ATP-binding</keyword>
<keyword evidence="7 14" id="KW-0418">Kinase</keyword>
<feature type="binding site" evidence="13">
    <location>
        <position position="25"/>
    </location>
    <ligand>
        <name>phosphoenolpyruvate</name>
        <dbReference type="ChEBI" id="CHEBI:58702"/>
    </ligand>
</feature>
<accession>A0ABU1Z7I2</accession>
<feature type="domain" description="Cytidylate kinase" evidence="16">
    <location>
        <begin position="452"/>
        <end position="659"/>
    </location>
</feature>
<gene>
    <name evidence="14" type="primary">cmk</name>
    <name evidence="13" type="synonym">aroA</name>
    <name evidence="17" type="ORF">J2X16_001924</name>
</gene>
<dbReference type="HAMAP" id="MF_00238">
    <property type="entry name" value="Cytidyl_kinase_type1"/>
    <property type="match status" value="1"/>
</dbReference>
<feature type="binding site" evidence="13">
    <location>
        <position position="178"/>
    </location>
    <ligand>
        <name>phosphoenolpyruvate</name>
        <dbReference type="ChEBI" id="CHEBI:58702"/>
    </ligand>
</feature>
<dbReference type="PANTHER" id="PTHR21090:SF5">
    <property type="entry name" value="PENTAFUNCTIONAL AROM POLYPEPTIDE"/>
    <property type="match status" value="1"/>
</dbReference>
<evidence type="ECO:0000256" key="8">
    <source>
        <dbReference type="ARBA" id="ARBA00022840"/>
    </source>
</evidence>
<keyword evidence="18" id="KW-1185">Reference proteome</keyword>
<dbReference type="InterPro" id="IPR003136">
    <property type="entry name" value="Cytidylate_kin"/>
</dbReference>
<dbReference type="EMBL" id="JAVDXQ010000002">
    <property type="protein sequence ID" value="MDR7296585.1"/>
    <property type="molecule type" value="Genomic_DNA"/>
</dbReference>
<keyword evidence="6 14" id="KW-0547">Nucleotide-binding</keyword>
<dbReference type="InterPro" id="IPR006264">
    <property type="entry name" value="EPSP_synthase"/>
</dbReference>
<evidence type="ECO:0000256" key="11">
    <source>
        <dbReference type="ARBA" id="ARBA00047615"/>
    </source>
</evidence>
<evidence type="ECO:0000256" key="6">
    <source>
        <dbReference type="ARBA" id="ARBA00022741"/>
    </source>
</evidence>
<comment type="caution">
    <text evidence="17">The sequence shown here is derived from an EMBL/GenBank/DDBJ whole genome shotgun (WGS) entry which is preliminary data.</text>
</comment>
<feature type="binding site" evidence="13">
    <location>
        <position position="356"/>
    </location>
    <ligand>
        <name>phosphoenolpyruvate</name>
        <dbReference type="ChEBI" id="CHEBI:58702"/>
    </ligand>
</feature>
<protein>
    <recommendedName>
        <fullName evidence="13 14">Multifunctional fusion protein</fullName>
    </recommendedName>
    <domain>
        <recommendedName>
            <fullName evidence="13">3-phosphoshikimate 1-carboxyvinyltransferase</fullName>
            <ecNumber evidence="13">2.5.1.19</ecNumber>
        </recommendedName>
        <alternativeName>
            <fullName evidence="13">5-enolpyruvylshikimate-3-phosphate synthase</fullName>
            <shortName evidence="13">EPSP synthase</shortName>
            <shortName evidence="13">EPSPS</shortName>
        </alternativeName>
    </domain>
    <domain>
        <recommendedName>
            <fullName evidence="14">Cytidylate kinase</fullName>
            <shortName evidence="14">CK</shortName>
            <ecNumber evidence="14">2.7.4.25</ecNumber>
        </recommendedName>
        <alternativeName>
            <fullName evidence="14">Cytidine monophosphate kinase</fullName>
            <shortName evidence="14">CMP kinase</shortName>
        </alternativeName>
    </domain>
</protein>
<dbReference type="CDD" id="cd02020">
    <property type="entry name" value="CMPK"/>
    <property type="match status" value="1"/>
</dbReference>
<evidence type="ECO:0000259" key="16">
    <source>
        <dbReference type="Pfam" id="PF02224"/>
    </source>
</evidence>
<dbReference type="PANTHER" id="PTHR21090">
    <property type="entry name" value="AROM/DEHYDROQUINATE SYNTHASE"/>
    <property type="match status" value="1"/>
</dbReference>
<dbReference type="HAMAP" id="MF_00210">
    <property type="entry name" value="EPSP_synth"/>
    <property type="match status" value="1"/>
</dbReference>
<feature type="binding site" evidence="13">
    <location>
        <position position="128"/>
    </location>
    <ligand>
        <name>phosphoenolpyruvate</name>
        <dbReference type="ChEBI" id="CHEBI:58702"/>
    </ligand>
</feature>
<dbReference type="InterPro" id="IPR001986">
    <property type="entry name" value="Enolpyruvate_Tfrase_dom"/>
</dbReference>
<keyword evidence="4 13" id="KW-0028">Amino-acid biosynthesis</keyword>
<feature type="binding site" evidence="13">
    <location>
        <position position="398"/>
    </location>
    <ligand>
        <name>phosphoenolpyruvate</name>
        <dbReference type="ChEBI" id="CHEBI:58702"/>
    </ligand>
</feature>
<dbReference type="CDD" id="cd01556">
    <property type="entry name" value="EPSP_synthase"/>
    <property type="match status" value="1"/>
</dbReference>
<evidence type="ECO:0000256" key="5">
    <source>
        <dbReference type="ARBA" id="ARBA00022679"/>
    </source>
</evidence>
<dbReference type="SUPFAM" id="SSF52540">
    <property type="entry name" value="P-loop containing nucleoside triphosphate hydrolases"/>
    <property type="match status" value="1"/>
</dbReference>
<dbReference type="NCBIfam" id="TIGR01356">
    <property type="entry name" value="aroA"/>
    <property type="match status" value="1"/>
</dbReference>
<organism evidence="17 18">
    <name type="scientific">Pelomonas aquatica</name>
    <dbReference type="NCBI Taxonomy" id="431058"/>
    <lineage>
        <taxon>Bacteria</taxon>
        <taxon>Pseudomonadati</taxon>
        <taxon>Pseudomonadota</taxon>
        <taxon>Betaproteobacteria</taxon>
        <taxon>Burkholderiales</taxon>
        <taxon>Sphaerotilaceae</taxon>
        <taxon>Roseateles</taxon>
    </lineage>
</organism>
<comment type="function">
    <text evidence="13">Catalyzes the transfer of the enolpyruvyl moiety of phosphoenolpyruvate (PEP) to the 5-hydroxyl of shikimate-3-phosphate (S3P) to produce enolpyruvyl shikimate-3-phosphate and inorganic phosphate.</text>
</comment>
<evidence type="ECO:0000256" key="12">
    <source>
        <dbReference type="ARBA" id="ARBA00048478"/>
    </source>
</evidence>
<feature type="binding site" evidence="13">
    <location>
        <position position="178"/>
    </location>
    <ligand>
        <name>3-phosphoshikimate</name>
        <dbReference type="ChEBI" id="CHEBI:145989"/>
    </ligand>
</feature>
<comment type="similarity">
    <text evidence="2 14">Belongs to the cytidylate kinase family. Type 1 subfamily.</text>
</comment>
<comment type="catalytic activity">
    <reaction evidence="11 14">
        <text>dCMP + ATP = dCDP + ADP</text>
        <dbReference type="Rhea" id="RHEA:25094"/>
        <dbReference type="ChEBI" id="CHEBI:30616"/>
        <dbReference type="ChEBI" id="CHEBI:57566"/>
        <dbReference type="ChEBI" id="CHEBI:58593"/>
        <dbReference type="ChEBI" id="CHEBI:456216"/>
        <dbReference type="EC" id="2.7.4.25"/>
    </reaction>
</comment>
<dbReference type="SUPFAM" id="SSF55205">
    <property type="entry name" value="EPT/RTPC-like"/>
    <property type="match status" value="1"/>
</dbReference>
<evidence type="ECO:0000256" key="3">
    <source>
        <dbReference type="ARBA" id="ARBA00009948"/>
    </source>
</evidence>
<evidence type="ECO:0000256" key="1">
    <source>
        <dbReference type="ARBA" id="ARBA00004811"/>
    </source>
</evidence>
<dbReference type="PROSITE" id="PS00885">
    <property type="entry name" value="EPSP_SYNTHASE_2"/>
    <property type="match status" value="1"/>
</dbReference>
<dbReference type="GO" id="GO:0003866">
    <property type="term" value="F:3-phosphoshikimate 1-carboxyvinyltransferase activity"/>
    <property type="evidence" value="ECO:0007669"/>
    <property type="project" value="UniProtKB-EC"/>
</dbReference>
<comment type="subcellular location">
    <subcellularLocation>
        <location evidence="13">Cytoplasm</location>
    </subcellularLocation>
</comment>
<feature type="binding site" evidence="13">
    <location>
        <position position="177"/>
    </location>
    <ligand>
        <name>3-phosphoshikimate</name>
        <dbReference type="ChEBI" id="CHEBI:145989"/>
    </ligand>
</feature>
<evidence type="ECO:0000256" key="4">
    <source>
        <dbReference type="ARBA" id="ARBA00022605"/>
    </source>
</evidence>
<dbReference type="RefSeq" id="WP_310343999.1">
    <property type="nucleotide sequence ID" value="NZ_JAVDXQ010000002.1"/>
</dbReference>
<evidence type="ECO:0000256" key="9">
    <source>
        <dbReference type="ARBA" id="ARBA00023141"/>
    </source>
</evidence>
<sequence>MFKIPFLDLPPLRGAAGTVRLPGSKSISNRVLLLAALSEGRTVVRDLLASDDTAVMLDALRALGCGVAQDGDTVSIVGLGGKLLAKQAKLFLGNAGTAMRPLTAALALLAATQGGDFEVSGVARMHERPIGDLVDALRGLGCAIDDLGNPGYPPLRLRGPSPLALDAPVRVRGDVSSQFLTALLLALPLVAERDIRIEVIGELISKPYIEITLALLARFGIDVRRDGWEAFTIPAGSRYRSPGEVFVEGDASSASYFVALGAIAATDVPLRIEGVGSESLQGDVRFIEAAAAMGADVQAGPNWLEVRRAAWPLKGISLDCNHIPDAAMTLAVMALYADAPTTLSNIASWRVKETDRIAAMATELRKLGATVEEGPDWIRVHPLRDWKAAAIHTYDDHRVAMCFSLAAFNGLVTDKPVPVRILEPHCVAKTFPDYFETLFGVVSVNAADVPVITIDGPTASGKGTLADEVGKTLGFGVLDSGALYRVTGLAARRAGLDLDDGDAVAAIVPTLALRFSDGHVFLGDEDVSARLRAEATGLLASQVAVHPAVRQALHQLQLGFRRLPGLVADGRDMGTAIFPDADLKVFLTASAATRAERRYKQLISKGISANIKGLREDLEARDERDKNRSASPLAPAQDAQLLDNSALTIEASVDQVLSWWQQRRPF</sequence>
<evidence type="ECO:0000256" key="14">
    <source>
        <dbReference type="HAMAP-Rule" id="MF_00238"/>
    </source>
</evidence>
<dbReference type="InterPro" id="IPR023193">
    <property type="entry name" value="EPSP_synthase_CS"/>
</dbReference>
<evidence type="ECO:0000256" key="2">
    <source>
        <dbReference type="ARBA" id="ARBA00009427"/>
    </source>
</evidence>
<dbReference type="InterPro" id="IPR011994">
    <property type="entry name" value="Cytidylate_kinase_dom"/>
</dbReference>
<feature type="active site" description="Proton acceptor" evidence="13">
    <location>
        <position position="325"/>
    </location>
</feature>